<keyword evidence="1" id="KW-0732">Signal</keyword>
<evidence type="ECO:0000313" key="2">
    <source>
        <dbReference type="EMBL" id="QSX75676.1"/>
    </source>
</evidence>
<feature type="chain" id="PRO_5046405383" description="DUF2884 family protein" evidence="1">
    <location>
        <begin position="22"/>
        <end position="218"/>
    </location>
</feature>
<evidence type="ECO:0000256" key="1">
    <source>
        <dbReference type="SAM" id="SignalP"/>
    </source>
</evidence>
<reference evidence="2 3" key="1">
    <citation type="submission" date="2021-02" db="EMBL/GenBank/DDBJ databases">
        <title>Lysobacter arenosi sp. nov., isolated from soil of gangwondo yeongwol, south Korea.</title>
        <authorList>
            <person name="Kim K.R."/>
            <person name="Kim K.H."/>
            <person name="Jeon C.O."/>
        </authorList>
    </citation>
    <scope>NUCLEOTIDE SEQUENCE [LARGE SCALE GENOMIC DNA]</scope>
    <source>
        <strain evidence="2 3">R7</strain>
    </source>
</reference>
<keyword evidence="3" id="KW-1185">Reference proteome</keyword>
<protein>
    <recommendedName>
        <fullName evidence="4">DUF2884 family protein</fullName>
    </recommendedName>
</protein>
<feature type="signal peptide" evidence="1">
    <location>
        <begin position="1"/>
        <end position="21"/>
    </location>
</feature>
<accession>A0ABX7RE14</accession>
<name>A0ABX7RE14_9GAMM</name>
<dbReference type="RefSeq" id="WP_200605032.1">
    <property type="nucleotide sequence ID" value="NZ_CP071517.1"/>
</dbReference>
<dbReference type="PROSITE" id="PS51257">
    <property type="entry name" value="PROKAR_LIPOPROTEIN"/>
    <property type="match status" value="1"/>
</dbReference>
<proteinExistence type="predicted"/>
<organism evidence="2 3">
    <name type="scientific">Lysobacter arenosi</name>
    <dbReference type="NCBI Taxonomy" id="2795387"/>
    <lineage>
        <taxon>Bacteria</taxon>
        <taxon>Pseudomonadati</taxon>
        <taxon>Pseudomonadota</taxon>
        <taxon>Gammaproteobacteria</taxon>
        <taxon>Lysobacterales</taxon>
        <taxon>Lysobacteraceae</taxon>
        <taxon>Lysobacter</taxon>
    </lineage>
</organism>
<evidence type="ECO:0008006" key="4">
    <source>
        <dbReference type="Google" id="ProtNLM"/>
    </source>
</evidence>
<sequence>MIAASRTVMFAAVLGGISLLAACGANPAPGNAPTAKKQETGVISSAIQEAIGEAQKEIAEGNITVSKDEHNGGKKAEITPKGDLLIDGRAVAVTPAQRTLLLEYRSHVVAVATAGMHIGMESADLATKAVAESLKGVFTGNTDDVEKRVQAEADKVRTAAKQLCTHLPAMLDSQQKLAAALPEFKPYATMDASDVDDCWKETRDHDTASTAAEEAAKR</sequence>
<gene>
    <name evidence="2" type="ORF">HIV01_003875</name>
</gene>
<dbReference type="EMBL" id="CP071517">
    <property type="protein sequence ID" value="QSX75676.1"/>
    <property type="molecule type" value="Genomic_DNA"/>
</dbReference>
<evidence type="ECO:0000313" key="3">
    <source>
        <dbReference type="Proteomes" id="UP000663400"/>
    </source>
</evidence>
<dbReference type="Proteomes" id="UP000663400">
    <property type="component" value="Chromosome"/>
</dbReference>